<evidence type="ECO:0000313" key="1">
    <source>
        <dbReference type="EMBL" id="ATI15715.1"/>
    </source>
</evidence>
<dbReference type="RefSeq" id="YP_009792763.1">
    <property type="nucleotide sequence ID" value="NC_047861.1"/>
</dbReference>
<organism evidence="1 2">
    <name type="scientific">Bordetella phage vB_BbrM_PHB04</name>
    <dbReference type="NCBI Taxonomy" id="2029657"/>
    <lineage>
        <taxon>Viruses</taxon>
        <taxon>Duplodnaviria</taxon>
        <taxon>Heunggongvirae</taxon>
        <taxon>Uroviricota</taxon>
        <taxon>Caudoviricetes</taxon>
        <taxon>Phabquatrovirus</taxon>
        <taxon>Phabquatrovirus PHB04</taxon>
    </lineage>
</organism>
<dbReference type="GeneID" id="54982971"/>
<name>A0A291L9Z5_9CAUD</name>
<dbReference type="EMBL" id="MF663786">
    <property type="protein sequence ID" value="ATI15715.1"/>
    <property type="molecule type" value="Genomic_DNA"/>
</dbReference>
<sequence length="108" mass="11809">MAAPIQVPAGFKTEFAYYCERAGIVGREQAILRNAVRADFDAVGPWVQESAALYRFVDATWGGEMPTPELCQGYLASKGLFYEDEALFKRLGILLQVKMCARAAGALA</sequence>
<accession>A0A291L9Z5</accession>
<dbReference type="KEGG" id="vg:54982971"/>
<evidence type="ECO:0000313" key="2">
    <source>
        <dbReference type="Proteomes" id="UP000228765"/>
    </source>
</evidence>
<dbReference type="Proteomes" id="UP000228765">
    <property type="component" value="Segment"/>
</dbReference>
<proteinExistence type="predicted"/>
<reference evidence="1 2" key="1">
    <citation type="submission" date="2017-08" db="EMBL/GenBank/DDBJ databases">
        <title>Complete genome sequence of a novel bacteriophage infecting Bordetella bronchiseptica.</title>
        <authorList>
            <person name="Chen Y."/>
            <person name="Song J."/>
            <person name="Wu B."/>
        </authorList>
    </citation>
    <scope>NUCLEOTIDE SEQUENCE [LARGE SCALE GENOMIC DNA]</scope>
</reference>
<protein>
    <submittedName>
        <fullName evidence="1">Uncharacterized protein</fullName>
    </submittedName>
</protein>
<keyword evidence="2" id="KW-1185">Reference proteome</keyword>